<evidence type="ECO:0000256" key="3">
    <source>
        <dbReference type="ARBA" id="ARBA00022842"/>
    </source>
</evidence>
<keyword evidence="1" id="KW-0808">Transferase</keyword>
<dbReference type="PANTHER" id="PTHR12001">
    <property type="entry name" value="GERANYLGERANYL PYROPHOSPHATE SYNTHASE"/>
    <property type="match status" value="1"/>
</dbReference>
<sequence length="221" mass="23987">MTALTHSTNDFTTSVVTPPTDEFSTKEFSPSKDDFSTQMAAPPKDESLMSVCTPSKNEFSATSVAPQKDDFSTMAVIPPKSEISSSAQDLPGIYLDSDLPPLPGQIINAPYQYITSLPSKGLRSVFTSALNHWLKVPENDIREINQIVETLHNASLMVDDIQDESALRRGRPSTHMVFGVAQTINSAMFYINEAMASVQQWSGSKGVQIALGNATLISIDA</sequence>
<feature type="compositionally biased region" description="Basic and acidic residues" evidence="4">
    <location>
        <begin position="23"/>
        <end position="35"/>
    </location>
</feature>
<gene>
    <name evidence="5" type="ORF">PVAG01_00014</name>
</gene>
<keyword evidence="2" id="KW-0479">Metal-binding</keyword>
<dbReference type="SUPFAM" id="SSF48576">
    <property type="entry name" value="Terpenoid synthases"/>
    <property type="match status" value="1"/>
</dbReference>
<evidence type="ECO:0000256" key="2">
    <source>
        <dbReference type="ARBA" id="ARBA00022723"/>
    </source>
</evidence>
<protein>
    <submittedName>
        <fullName evidence="5">Polyprenyl synthetase</fullName>
    </submittedName>
</protein>
<keyword evidence="6" id="KW-1185">Reference proteome</keyword>
<dbReference type="PANTHER" id="PTHR12001:SF72">
    <property type="entry name" value="THIJ_PFPI FAMILY PROTEIN (AFU_ORTHOLOGUE AFUA_3G01210)-RELATED"/>
    <property type="match status" value="1"/>
</dbReference>
<accession>A0ABR4PT02</accession>
<feature type="region of interest" description="Disordered" evidence="4">
    <location>
        <begin position="1"/>
        <end position="47"/>
    </location>
</feature>
<evidence type="ECO:0000256" key="1">
    <source>
        <dbReference type="ARBA" id="ARBA00022679"/>
    </source>
</evidence>
<comment type="caution">
    <text evidence="5">The sequence shown here is derived from an EMBL/GenBank/DDBJ whole genome shotgun (WGS) entry which is preliminary data.</text>
</comment>
<evidence type="ECO:0000313" key="5">
    <source>
        <dbReference type="EMBL" id="KAL3426505.1"/>
    </source>
</evidence>
<dbReference type="Gene3D" id="1.10.600.10">
    <property type="entry name" value="Farnesyl Diphosphate Synthase"/>
    <property type="match status" value="1"/>
</dbReference>
<dbReference type="InterPro" id="IPR033749">
    <property type="entry name" value="Polyprenyl_synt_CS"/>
</dbReference>
<dbReference type="InterPro" id="IPR000092">
    <property type="entry name" value="Polyprenyl_synt"/>
</dbReference>
<dbReference type="Pfam" id="PF00348">
    <property type="entry name" value="polyprenyl_synt"/>
    <property type="match status" value="1"/>
</dbReference>
<dbReference type="EMBL" id="JBFCZG010000001">
    <property type="protein sequence ID" value="KAL3426505.1"/>
    <property type="molecule type" value="Genomic_DNA"/>
</dbReference>
<feature type="compositionally biased region" description="Polar residues" evidence="4">
    <location>
        <begin position="1"/>
        <end position="17"/>
    </location>
</feature>
<keyword evidence="3" id="KW-0460">Magnesium</keyword>
<proteinExistence type="predicted"/>
<dbReference type="InterPro" id="IPR008949">
    <property type="entry name" value="Isoprenoid_synthase_dom_sf"/>
</dbReference>
<evidence type="ECO:0000256" key="4">
    <source>
        <dbReference type="SAM" id="MobiDB-lite"/>
    </source>
</evidence>
<organism evidence="5 6">
    <name type="scientific">Phlyctema vagabunda</name>
    <dbReference type="NCBI Taxonomy" id="108571"/>
    <lineage>
        <taxon>Eukaryota</taxon>
        <taxon>Fungi</taxon>
        <taxon>Dikarya</taxon>
        <taxon>Ascomycota</taxon>
        <taxon>Pezizomycotina</taxon>
        <taxon>Leotiomycetes</taxon>
        <taxon>Helotiales</taxon>
        <taxon>Dermateaceae</taxon>
        <taxon>Phlyctema</taxon>
    </lineage>
</organism>
<dbReference type="PROSITE" id="PS00723">
    <property type="entry name" value="POLYPRENYL_SYNTHASE_1"/>
    <property type="match status" value="1"/>
</dbReference>
<evidence type="ECO:0000313" key="6">
    <source>
        <dbReference type="Proteomes" id="UP001629113"/>
    </source>
</evidence>
<dbReference type="Proteomes" id="UP001629113">
    <property type="component" value="Unassembled WGS sequence"/>
</dbReference>
<name>A0ABR4PT02_9HELO</name>
<reference evidence="5 6" key="1">
    <citation type="submission" date="2024-06" db="EMBL/GenBank/DDBJ databases">
        <title>Complete genome of Phlyctema vagabunda strain 19-DSS-EL-015.</title>
        <authorList>
            <person name="Fiorenzani C."/>
        </authorList>
    </citation>
    <scope>NUCLEOTIDE SEQUENCE [LARGE SCALE GENOMIC DNA]</scope>
    <source>
        <strain evidence="5 6">19-DSS-EL-015</strain>
    </source>
</reference>